<feature type="transmembrane region" description="Helical" evidence="1">
    <location>
        <begin position="97"/>
        <end position="120"/>
    </location>
</feature>
<organism evidence="2 3">
    <name type="scientific">Cohnella xylanilytica</name>
    <dbReference type="NCBI Taxonomy" id="557555"/>
    <lineage>
        <taxon>Bacteria</taxon>
        <taxon>Bacillati</taxon>
        <taxon>Bacillota</taxon>
        <taxon>Bacilli</taxon>
        <taxon>Bacillales</taxon>
        <taxon>Paenibacillaceae</taxon>
        <taxon>Cohnella</taxon>
    </lineage>
</organism>
<keyword evidence="1" id="KW-0812">Transmembrane</keyword>
<dbReference type="Proteomes" id="UP000553776">
    <property type="component" value="Unassembled WGS sequence"/>
</dbReference>
<feature type="transmembrane region" description="Helical" evidence="1">
    <location>
        <begin position="140"/>
        <end position="160"/>
    </location>
</feature>
<keyword evidence="1" id="KW-0472">Membrane</keyword>
<name>A0A841TSD7_9BACL</name>
<evidence type="ECO:0000313" key="2">
    <source>
        <dbReference type="EMBL" id="MBB6691085.1"/>
    </source>
</evidence>
<feature type="transmembrane region" description="Helical" evidence="1">
    <location>
        <begin position="62"/>
        <end position="85"/>
    </location>
</feature>
<reference evidence="2 3" key="1">
    <citation type="submission" date="2020-08" db="EMBL/GenBank/DDBJ databases">
        <title>Cohnella phylogeny.</title>
        <authorList>
            <person name="Dunlap C."/>
        </authorList>
    </citation>
    <scope>NUCLEOTIDE SEQUENCE [LARGE SCALE GENOMIC DNA]</scope>
    <source>
        <strain evidence="2 3">DSM 25239</strain>
    </source>
</reference>
<evidence type="ECO:0000313" key="3">
    <source>
        <dbReference type="Proteomes" id="UP000553776"/>
    </source>
</evidence>
<sequence>MMKTKSWRLSTKWGYAASLALVPYAILKTLWANGVPFLASAEGIEELHASMTADADPLSRSLYVRGIDTTALLALIASVLALALVRDWGRRVPRWMLLVPSCAGGLFFIVIGLTTFARLIAGTIDLADNPEFDPWVLLPVYGGFLTWGVTISLASLSYAIRTSRSASSRT</sequence>
<dbReference type="AlphaFoldDB" id="A0A841TSD7"/>
<protein>
    <recommendedName>
        <fullName evidence="4">DUF3995 domain-containing protein</fullName>
    </recommendedName>
</protein>
<keyword evidence="1" id="KW-1133">Transmembrane helix</keyword>
<accession>A0A841TSD7</accession>
<comment type="caution">
    <text evidence="2">The sequence shown here is derived from an EMBL/GenBank/DDBJ whole genome shotgun (WGS) entry which is preliminary data.</text>
</comment>
<dbReference type="EMBL" id="JACJVR010000020">
    <property type="protein sequence ID" value="MBB6691085.1"/>
    <property type="molecule type" value="Genomic_DNA"/>
</dbReference>
<evidence type="ECO:0000256" key="1">
    <source>
        <dbReference type="SAM" id="Phobius"/>
    </source>
</evidence>
<keyword evidence="3" id="KW-1185">Reference proteome</keyword>
<dbReference type="RefSeq" id="WP_185135085.1">
    <property type="nucleotide sequence ID" value="NZ_BORM01000056.1"/>
</dbReference>
<proteinExistence type="predicted"/>
<gene>
    <name evidence="2" type="ORF">H7B90_06680</name>
</gene>
<evidence type="ECO:0008006" key="4">
    <source>
        <dbReference type="Google" id="ProtNLM"/>
    </source>
</evidence>